<proteinExistence type="predicted"/>
<reference evidence="1" key="1">
    <citation type="journal article" date="2021" name="Proc. Natl. Acad. Sci. U.S.A.">
        <title>A Catalog of Tens of Thousands of Viruses from Human Metagenomes Reveals Hidden Associations with Chronic Diseases.</title>
        <authorList>
            <person name="Tisza M.J."/>
            <person name="Buck C.B."/>
        </authorList>
    </citation>
    <scope>NUCLEOTIDE SEQUENCE</scope>
    <source>
        <strain evidence="1">CtBtT5</strain>
    </source>
</reference>
<organism evidence="1">
    <name type="scientific">Myoviridae sp. ctBtT5</name>
    <dbReference type="NCBI Taxonomy" id="2825048"/>
    <lineage>
        <taxon>Viruses</taxon>
        <taxon>Duplodnaviria</taxon>
        <taxon>Heunggongvirae</taxon>
        <taxon>Uroviricota</taxon>
        <taxon>Caudoviricetes</taxon>
    </lineage>
</organism>
<dbReference type="EMBL" id="BK015540">
    <property type="protein sequence ID" value="DAE11989.1"/>
    <property type="molecule type" value="Genomic_DNA"/>
</dbReference>
<sequence length="36" mass="4248">MNFIIKKPEEISANLNGELVVAKKNEEIEKEFESYY</sequence>
<evidence type="ECO:0000313" key="1">
    <source>
        <dbReference type="EMBL" id="DAE11989.1"/>
    </source>
</evidence>
<name>A0A8S5PZZ3_9CAUD</name>
<protein>
    <submittedName>
        <fullName evidence="1">Uncharacterized protein</fullName>
    </submittedName>
</protein>
<accession>A0A8S5PZZ3</accession>